<evidence type="ECO:0000313" key="8">
    <source>
        <dbReference type="Proteomes" id="UP001519295"/>
    </source>
</evidence>
<dbReference type="PANTHER" id="PTHR30532:SF29">
    <property type="entry name" value="FE(3+) DICITRATE-BINDING PERIPLASMIC PROTEIN"/>
    <property type="match status" value="1"/>
</dbReference>
<dbReference type="Proteomes" id="UP001519295">
    <property type="component" value="Unassembled WGS sequence"/>
</dbReference>
<evidence type="ECO:0000256" key="3">
    <source>
        <dbReference type="ARBA" id="ARBA00022448"/>
    </source>
</evidence>
<dbReference type="EMBL" id="JAGINU010000001">
    <property type="protein sequence ID" value="MBP2369628.1"/>
    <property type="molecule type" value="Genomic_DNA"/>
</dbReference>
<sequence>MGETMVPDRPQRVVALEFPYVDMLASLDVSPVGVVDDGDPENLIPQVRERIGEWQSVGTRAEPDLEQIAHLQPDLIIADNDRHAGIYEELSAIAPTVVFTVRYSGYQETLDVTRKVAEALNRTDEANAEIDRLDGRLDAFARTVPEGDNRQALAIIPRERGTAQIQGKGSYVADVLERVGVPYAPEAAAFPADSDSSSVGLEGLAEIDPDVLFVMTDAETTMDDWEGSEVWQSLRAVRTGDVYPVDRALWTRSRGLVSMELIAEEGTGMLYGRAPEGGGAAGVDPGTGGPSN</sequence>
<feature type="compositionally biased region" description="Gly residues" evidence="5">
    <location>
        <begin position="275"/>
        <end position="292"/>
    </location>
</feature>
<dbReference type="InterPro" id="IPR002491">
    <property type="entry name" value="ABC_transptr_periplasmic_BD"/>
</dbReference>
<dbReference type="SUPFAM" id="SSF53807">
    <property type="entry name" value="Helical backbone' metal receptor"/>
    <property type="match status" value="1"/>
</dbReference>
<feature type="region of interest" description="Disordered" evidence="5">
    <location>
        <begin position="273"/>
        <end position="292"/>
    </location>
</feature>
<evidence type="ECO:0000256" key="4">
    <source>
        <dbReference type="ARBA" id="ARBA00022729"/>
    </source>
</evidence>
<evidence type="ECO:0000313" key="7">
    <source>
        <dbReference type="EMBL" id="MBP2369628.1"/>
    </source>
</evidence>
<reference evidence="7 8" key="1">
    <citation type="submission" date="2021-03" db="EMBL/GenBank/DDBJ databases">
        <title>Sequencing the genomes of 1000 actinobacteria strains.</title>
        <authorList>
            <person name="Klenk H.-P."/>
        </authorList>
    </citation>
    <scope>NUCLEOTIDE SEQUENCE [LARGE SCALE GENOMIC DNA]</scope>
    <source>
        <strain evidence="7 8">DSM 45256</strain>
    </source>
</reference>
<keyword evidence="4" id="KW-0732">Signal</keyword>
<dbReference type="RefSeq" id="WP_210031933.1">
    <property type="nucleotide sequence ID" value="NZ_JAGINU010000001.1"/>
</dbReference>
<evidence type="ECO:0000256" key="1">
    <source>
        <dbReference type="ARBA" id="ARBA00004196"/>
    </source>
</evidence>
<organism evidence="7 8">
    <name type="scientific">Pseudonocardia parietis</name>
    <dbReference type="NCBI Taxonomy" id="570936"/>
    <lineage>
        <taxon>Bacteria</taxon>
        <taxon>Bacillati</taxon>
        <taxon>Actinomycetota</taxon>
        <taxon>Actinomycetes</taxon>
        <taxon>Pseudonocardiales</taxon>
        <taxon>Pseudonocardiaceae</taxon>
        <taxon>Pseudonocardia</taxon>
    </lineage>
</organism>
<dbReference type="PROSITE" id="PS50983">
    <property type="entry name" value="FE_B12_PBP"/>
    <property type="match status" value="1"/>
</dbReference>
<evidence type="ECO:0000256" key="5">
    <source>
        <dbReference type="SAM" id="MobiDB-lite"/>
    </source>
</evidence>
<dbReference type="PANTHER" id="PTHR30532">
    <property type="entry name" value="IRON III DICITRATE-BINDING PERIPLASMIC PROTEIN"/>
    <property type="match status" value="1"/>
</dbReference>
<proteinExistence type="inferred from homology"/>
<keyword evidence="3" id="KW-0813">Transport</keyword>
<name>A0ABS4W097_9PSEU</name>
<dbReference type="CDD" id="cd01146">
    <property type="entry name" value="FhuD"/>
    <property type="match status" value="1"/>
</dbReference>
<dbReference type="Pfam" id="PF01497">
    <property type="entry name" value="Peripla_BP_2"/>
    <property type="match status" value="1"/>
</dbReference>
<feature type="domain" description="Fe/B12 periplasmic-binding" evidence="6">
    <location>
        <begin position="12"/>
        <end position="274"/>
    </location>
</feature>
<accession>A0ABS4W097</accession>
<dbReference type="Gene3D" id="3.40.50.1980">
    <property type="entry name" value="Nitrogenase molybdenum iron protein domain"/>
    <property type="match status" value="2"/>
</dbReference>
<evidence type="ECO:0000256" key="2">
    <source>
        <dbReference type="ARBA" id="ARBA00008814"/>
    </source>
</evidence>
<protein>
    <submittedName>
        <fullName evidence="7">Iron complex transport system substrate-binding protein</fullName>
    </submittedName>
</protein>
<dbReference type="InterPro" id="IPR051313">
    <property type="entry name" value="Bact_iron-sidero_bind"/>
</dbReference>
<keyword evidence="8" id="KW-1185">Reference proteome</keyword>
<comment type="subcellular location">
    <subcellularLocation>
        <location evidence="1">Cell envelope</location>
    </subcellularLocation>
</comment>
<comment type="caution">
    <text evidence="7">The sequence shown here is derived from an EMBL/GenBank/DDBJ whole genome shotgun (WGS) entry which is preliminary data.</text>
</comment>
<evidence type="ECO:0000259" key="6">
    <source>
        <dbReference type="PROSITE" id="PS50983"/>
    </source>
</evidence>
<gene>
    <name evidence="7" type="ORF">JOF36_005324</name>
</gene>
<comment type="similarity">
    <text evidence="2">Belongs to the bacterial solute-binding protein 8 family.</text>
</comment>